<protein>
    <submittedName>
        <fullName evidence="1">Uncharacterized protein</fullName>
    </submittedName>
</protein>
<name>A0A0A8ZXR7_ARUDO</name>
<dbReference type="AlphaFoldDB" id="A0A0A8ZXR7"/>
<evidence type="ECO:0000313" key="1">
    <source>
        <dbReference type="EMBL" id="JAD41560.1"/>
    </source>
</evidence>
<sequence>MSSVPAFVLHCAGSSDLSTSPVKPSSGGWNLKLTLEFCSYFFLMQL</sequence>
<accession>A0A0A8ZXR7</accession>
<proteinExistence type="predicted"/>
<dbReference type="EMBL" id="GBRH01256335">
    <property type="protein sequence ID" value="JAD41560.1"/>
    <property type="molecule type" value="Transcribed_RNA"/>
</dbReference>
<organism evidence="1">
    <name type="scientific">Arundo donax</name>
    <name type="common">Giant reed</name>
    <name type="synonym">Donax arundinaceus</name>
    <dbReference type="NCBI Taxonomy" id="35708"/>
    <lineage>
        <taxon>Eukaryota</taxon>
        <taxon>Viridiplantae</taxon>
        <taxon>Streptophyta</taxon>
        <taxon>Embryophyta</taxon>
        <taxon>Tracheophyta</taxon>
        <taxon>Spermatophyta</taxon>
        <taxon>Magnoliopsida</taxon>
        <taxon>Liliopsida</taxon>
        <taxon>Poales</taxon>
        <taxon>Poaceae</taxon>
        <taxon>PACMAD clade</taxon>
        <taxon>Arundinoideae</taxon>
        <taxon>Arundineae</taxon>
        <taxon>Arundo</taxon>
    </lineage>
</organism>
<reference evidence="1" key="2">
    <citation type="journal article" date="2015" name="Data Brief">
        <title>Shoot transcriptome of the giant reed, Arundo donax.</title>
        <authorList>
            <person name="Barrero R.A."/>
            <person name="Guerrero F.D."/>
            <person name="Moolhuijzen P."/>
            <person name="Goolsby J.A."/>
            <person name="Tidwell J."/>
            <person name="Bellgard S.E."/>
            <person name="Bellgard M.I."/>
        </authorList>
    </citation>
    <scope>NUCLEOTIDE SEQUENCE</scope>
    <source>
        <tissue evidence="1">Shoot tissue taken approximately 20 cm above the soil surface</tissue>
    </source>
</reference>
<reference evidence="1" key="1">
    <citation type="submission" date="2014-09" db="EMBL/GenBank/DDBJ databases">
        <authorList>
            <person name="Magalhaes I.L.F."/>
            <person name="Oliveira U."/>
            <person name="Santos F.R."/>
            <person name="Vidigal T.H.D.A."/>
            <person name="Brescovit A.D."/>
            <person name="Santos A.J."/>
        </authorList>
    </citation>
    <scope>NUCLEOTIDE SEQUENCE</scope>
    <source>
        <tissue evidence="1">Shoot tissue taken approximately 20 cm above the soil surface</tissue>
    </source>
</reference>